<evidence type="ECO:0000313" key="2">
    <source>
        <dbReference type="EMBL" id="CAA9892369.1"/>
    </source>
</evidence>
<evidence type="ECO:0000313" key="3">
    <source>
        <dbReference type="Proteomes" id="UP000494216"/>
    </source>
</evidence>
<comment type="caution">
    <text evidence="2">The sequence shown here is derived from an EMBL/GenBank/DDBJ whole genome shotgun (WGS) entry which is preliminary data.</text>
</comment>
<dbReference type="AlphaFoldDB" id="A0A8S0Y6W9"/>
<protein>
    <submittedName>
        <fullName evidence="2">Integrase</fullName>
    </submittedName>
</protein>
<keyword evidence="1" id="KW-1133">Transmembrane helix</keyword>
<keyword evidence="3" id="KW-1185">Reference proteome</keyword>
<proteinExistence type="predicted"/>
<accession>A0A8S0Y6W9</accession>
<gene>
    <name evidence="2" type="ORF">METHB2_680009</name>
</gene>
<name>A0A8S0Y6W9_9GAMM</name>
<dbReference type="Proteomes" id="UP000494216">
    <property type="component" value="Unassembled WGS sequence"/>
</dbReference>
<dbReference type="EMBL" id="CADCXN010000100">
    <property type="protein sequence ID" value="CAA9892369.1"/>
    <property type="molecule type" value="Genomic_DNA"/>
</dbReference>
<evidence type="ECO:0000256" key="1">
    <source>
        <dbReference type="SAM" id="Phobius"/>
    </source>
</evidence>
<reference evidence="2 3" key="1">
    <citation type="submission" date="2020-02" db="EMBL/GenBank/DDBJ databases">
        <authorList>
            <person name="Hogendoorn C."/>
        </authorList>
    </citation>
    <scope>NUCLEOTIDE SEQUENCE [LARGE SCALE GENOMIC DNA]</scope>
    <source>
        <strain evidence="2">METHB21</strain>
    </source>
</reference>
<sequence length="80" mass="9005">MVACLAEHVESIILESAVYYILKAENQLIHRHASQAPRQISKPQVLSATAPNPLYSWDISFLATAVAGQFFYLVSFYGYR</sequence>
<keyword evidence="1" id="KW-0812">Transmembrane</keyword>
<feature type="transmembrane region" description="Helical" evidence="1">
    <location>
        <begin position="59"/>
        <end position="79"/>
    </location>
</feature>
<keyword evidence="1" id="KW-0472">Membrane</keyword>
<organism evidence="2 3">
    <name type="scientific">Candidatus Methylobacter favarea</name>
    <dbReference type="NCBI Taxonomy" id="2707345"/>
    <lineage>
        <taxon>Bacteria</taxon>
        <taxon>Pseudomonadati</taxon>
        <taxon>Pseudomonadota</taxon>
        <taxon>Gammaproteobacteria</taxon>
        <taxon>Methylococcales</taxon>
        <taxon>Methylococcaceae</taxon>
        <taxon>Methylobacter</taxon>
    </lineage>
</organism>